<evidence type="ECO:0000256" key="1">
    <source>
        <dbReference type="SAM" id="Coils"/>
    </source>
</evidence>
<comment type="caution">
    <text evidence="3">The sequence shown here is derived from an EMBL/GenBank/DDBJ whole genome shotgun (WGS) entry which is preliminary data.</text>
</comment>
<evidence type="ECO:0000313" key="4">
    <source>
        <dbReference type="Proteomes" id="UP001159042"/>
    </source>
</evidence>
<dbReference type="AlphaFoldDB" id="A0AAV8W111"/>
<dbReference type="GO" id="GO:0051299">
    <property type="term" value="P:centrosome separation"/>
    <property type="evidence" value="ECO:0007669"/>
    <property type="project" value="TreeGrafter"/>
</dbReference>
<feature type="compositionally biased region" description="Basic and acidic residues" evidence="2">
    <location>
        <begin position="126"/>
        <end position="142"/>
    </location>
</feature>
<evidence type="ECO:0000256" key="2">
    <source>
        <dbReference type="SAM" id="MobiDB-lite"/>
    </source>
</evidence>
<dbReference type="GO" id="GO:1902017">
    <property type="term" value="P:regulation of cilium assembly"/>
    <property type="evidence" value="ECO:0007669"/>
    <property type="project" value="InterPro"/>
</dbReference>
<name>A0AAV8W111_9CUCU</name>
<feature type="region of interest" description="Disordered" evidence="2">
    <location>
        <begin position="752"/>
        <end position="808"/>
    </location>
</feature>
<feature type="region of interest" description="Disordered" evidence="2">
    <location>
        <begin position="181"/>
        <end position="217"/>
    </location>
</feature>
<feature type="compositionally biased region" description="Polar residues" evidence="2">
    <location>
        <begin position="715"/>
        <end position="734"/>
    </location>
</feature>
<accession>A0AAV8W111</accession>
<organism evidence="3 4">
    <name type="scientific">Exocentrus adspersus</name>
    <dbReference type="NCBI Taxonomy" id="1586481"/>
    <lineage>
        <taxon>Eukaryota</taxon>
        <taxon>Metazoa</taxon>
        <taxon>Ecdysozoa</taxon>
        <taxon>Arthropoda</taxon>
        <taxon>Hexapoda</taxon>
        <taxon>Insecta</taxon>
        <taxon>Pterygota</taxon>
        <taxon>Neoptera</taxon>
        <taxon>Endopterygota</taxon>
        <taxon>Coleoptera</taxon>
        <taxon>Polyphaga</taxon>
        <taxon>Cucujiformia</taxon>
        <taxon>Chrysomeloidea</taxon>
        <taxon>Cerambycidae</taxon>
        <taxon>Lamiinae</taxon>
        <taxon>Acanthocinini</taxon>
        <taxon>Exocentrus</taxon>
    </lineage>
</organism>
<feature type="coiled-coil region" evidence="1">
    <location>
        <begin position="593"/>
        <end position="627"/>
    </location>
</feature>
<dbReference type="PANTHER" id="PTHR34439">
    <property type="entry name" value="CENTROBIN"/>
    <property type="match status" value="1"/>
</dbReference>
<dbReference type="EMBL" id="JANEYG010000014">
    <property type="protein sequence ID" value="KAJ8920372.1"/>
    <property type="molecule type" value="Genomic_DNA"/>
</dbReference>
<keyword evidence="1" id="KW-0175">Coiled coil</keyword>
<feature type="region of interest" description="Disordered" evidence="2">
    <location>
        <begin position="715"/>
        <end position="739"/>
    </location>
</feature>
<feature type="coiled-coil region" evidence="1">
    <location>
        <begin position="354"/>
        <end position="565"/>
    </location>
</feature>
<dbReference type="GO" id="GO:0007099">
    <property type="term" value="P:centriole replication"/>
    <property type="evidence" value="ECO:0007669"/>
    <property type="project" value="InterPro"/>
</dbReference>
<dbReference type="PANTHER" id="PTHR34439:SF1">
    <property type="entry name" value="CENTROBIN"/>
    <property type="match status" value="1"/>
</dbReference>
<dbReference type="Proteomes" id="UP001159042">
    <property type="component" value="Unassembled WGS sequence"/>
</dbReference>
<feature type="compositionally biased region" description="Basic and acidic residues" evidence="2">
    <location>
        <begin position="784"/>
        <end position="802"/>
    </location>
</feature>
<feature type="region of interest" description="Disordered" evidence="2">
    <location>
        <begin position="302"/>
        <end position="321"/>
    </location>
</feature>
<reference evidence="3 4" key="1">
    <citation type="journal article" date="2023" name="Insect Mol. Biol.">
        <title>Genome sequencing provides insights into the evolution of gene families encoding plant cell wall-degrading enzymes in longhorned beetles.</title>
        <authorList>
            <person name="Shin N.R."/>
            <person name="Okamura Y."/>
            <person name="Kirsch R."/>
            <person name="Pauchet Y."/>
        </authorList>
    </citation>
    <scope>NUCLEOTIDE SEQUENCE [LARGE SCALE GENOMIC DNA]</scope>
    <source>
        <strain evidence="3">EAD_L_NR</strain>
    </source>
</reference>
<evidence type="ECO:0000313" key="3">
    <source>
        <dbReference type="EMBL" id="KAJ8920372.1"/>
    </source>
</evidence>
<sequence>MSDTDDTDDLLLIPPDFFIVDSDSGHSNTVPYYNIVDNLIQKVGNLQERIQSIENSSLNTSLDYSFDHSRSMQKPSGFRKYNSSDDLYMSQSTQSTPQKPHTKFKLNSLPSSPYVDKFSPSKPTRTARDFKTSSPKDTRRLSPDATPVRDGQVLNEIDTFLSKVKTIQRINAARNLEREFGDGGIPRGEKHEEPVVTKEATWRQGDNKESVPDYGMGMRDNLYKDRAKANNPGDIYKKQTNSLTNDSWTSIDRYPSSDSSSESTQITAYNNYKKERSDLISPQLHTHALNSINMHKKLLEGETQKLDSRNKVKDPKPRGTNTLSDNLGLLSLADIWSKNSHLVHSNPSQLLQKLQEEKFRRQHCEELIQELQNRNLELQQKLTVAVRVDDSKNKTIQQFQEALEKVIHRLEKVNKEKQDWEQEVLVLKNKHVAEMEEASQNKNVLNNARAEVAQSKKAVDVCQTEFTLIKDECNKLKNELKEERDRMSKLKDEKHFLLSEVEDHKKRQEELKEELAKAKKQLDSNKLELRNYYQGQVEILVQNKLKEFQSQLDQAEKTFKEEVTKREMTVAKTAATHIQQVSEKYSLEIKLLEKKHQEEIKLYQIQIMQYKQQVEGLQSKMDQLHEKRVYVAKQLQKIMESQWAEALRIITNGKSPTFHEDTFGTIDQLNSLKTKSYNNVEEVLNDEQFNGERKQKGVSQILARDSEDMSSISNNFEKNSQQVPNIETPVSSRTQNRHGNENEIQQYINLLLNRPPGNPTQESQRKDTESTPDNNVAERATWQHVEREDINKSKSFQREKRFPKPPWK</sequence>
<feature type="region of interest" description="Disordered" evidence="2">
    <location>
        <begin position="68"/>
        <end position="148"/>
    </location>
</feature>
<dbReference type="GO" id="GO:0005814">
    <property type="term" value="C:centriole"/>
    <property type="evidence" value="ECO:0007669"/>
    <property type="project" value="TreeGrafter"/>
</dbReference>
<proteinExistence type="predicted"/>
<dbReference type="GO" id="GO:0005813">
    <property type="term" value="C:centrosome"/>
    <property type="evidence" value="ECO:0007669"/>
    <property type="project" value="TreeGrafter"/>
</dbReference>
<feature type="region of interest" description="Disordered" evidence="2">
    <location>
        <begin position="246"/>
        <end position="265"/>
    </location>
</feature>
<keyword evidence="4" id="KW-1185">Reference proteome</keyword>
<feature type="compositionally biased region" description="Basic and acidic residues" evidence="2">
    <location>
        <begin position="302"/>
        <end position="317"/>
    </location>
</feature>
<evidence type="ECO:0008006" key="5">
    <source>
        <dbReference type="Google" id="ProtNLM"/>
    </source>
</evidence>
<feature type="compositionally biased region" description="Polar residues" evidence="2">
    <location>
        <begin position="89"/>
        <end position="99"/>
    </location>
</feature>
<dbReference type="InterPro" id="IPR038923">
    <property type="entry name" value="Centrobin"/>
</dbReference>
<dbReference type="GO" id="GO:1902410">
    <property type="term" value="P:mitotic cytokinetic process"/>
    <property type="evidence" value="ECO:0007669"/>
    <property type="project" value="TreeGrafter"/>
</dbReference>
<protein>
    <recommendedName>
        <fullName evidence="5">Centrobin</fullName>
    </recommendedName>
</protein>
<gene>
    <name evidence="3" type="ORF">NQ315_005237</name>
</gene>
<feature type="compositionally biased region" description="Basic and acidic residues" evidence="2">
    <location>
        <begin position="181"/>
        <end position="196"/>
    </location>
</feature>